<dbReference type="InterPro" id="IPR045865">
    <property type="entry name" value="ACT-like_dom_sf"/>
</dbReference>
<evidence type="ECO:0000259" key="10">
    <source>
        <dbReference type="PROSITE" id="PS51671"/>
    </source>
</evidence>
<evidence type="ECO:0000256" key="2">
    <source>
        <dbReference type="ARBA" id="ARBA00013147"/>
    </source>
</evidence>
<reference evidence="11" key="1">
    <citation type="submission" date="2021-03" db="EMBL/GenBank/DDBJ databases">
        <title>Taxonomic study of Clostridium polyendosporum from meadow-gley soil under rice.</title>
        <authorList>
            <person name="Kobayashi H."/>
            <person name="Tanizawa Y."/>
            <person name="Yagura M."/>
        </authorList>
    </citation>
    <scope>NUCLEOTIDE SEQUENCE</scope>
    <source>
        <strain evidence="11">JCM 30710</strain>
    </source>
</reference>
<dbReference type="PROSITE" id="PS51671">
    <property type="entry name" value="ACT"/>
    <property type="match status" value="1"/>
</dbReference>
<gene>
    <name evidence="11" type="primary">pheA_1</name>
    <name evidence="11" type="ORF">CPJCM30710_15150</name>
</gene>
<evidence type="ECO:0000256" key="1">
    <source>
        <dbReference type="ARBA" id="ARBA00004741"/>
    </source>
</evidence>
<evidence type="ECO:0000313" key="12">
    <source>
        <dbReference type="Proteomes" id="UP000679179"/>
    </source>
</evidence>
<feature type="domain" description="ACT" evidence="10">
    <location>
        <begin position="196"/>
        <end position="273"/>
    </location>
</feature>
<dbReference type="CDD" id="cd04905">
    <property type="entry name" value="ACT_CM-PDT"/>
    <property type="match status" value="1"/>
</dbReference>
<dbReference type="SUPFAM" id="SSF55021">
    <property type="entry name" value="ACT-like"/>
    <property type="match status" value="1"/>
</dbReference>
<dbReference type="EMBL" id="BOPZ01000010">
    <property type="protein sequence ID" value="GIM28849.1"/>
    <property type="molecule type" value="Genomic_DNA"/>
</dbReference>
<keyword evidence="12" id="KW-1185">Reference proteome</keyword>
<dbReference type="PROSITE" id="PS51171">
    <property type="entry name" value="PREPHENATE_DEHYDR_3"/>
    <property type="match status" value="1"/>
</dbReference>
<dbReference type="InterPro" id="IPR001086">
    <property type="entry name" value="Preph_deHydtase"/>
</dbReference>
<dbReference type="RefSeq" id="WP_212903568.1">
    <property type="nucleotide sequence ID" value="NZ_BOPZ01000010.1"/>
</dbReference>
<comment type="pathway">
    <text evidence="1">Amino-acid biosynthesis; L-phenylalanine biosynthesis; phenylpyruvate from prephenate: step 1/1.</text>
</comment>
<dbReference type="Gene3D" id="3.30.70.260">
    <property type="match status" value="1"/>
</dbReference>
<proteinExistence type="predicted"/>
<keyword evidence="5" id="KW-0057">Aromatic amino acid biosynthesis</keyword>
<evidence type="ECO:0000256" key="7">
    <source>
        <dbReference type="ARBA" id="ARBA00023239"/>
    </source>
</evidence>
<dbReference type="EC" id="4.2.1.51" evidence="2"/>
<evidence type="ECO:0000256" key="5">
    <source>
        <dbReference type="ARBA" id="ARBA00023141"/>
    </source>
</evidence>
<dbReference type="PANTHER" id="PTHR21022">
    <property type="entry name" value="PREPHENATE DEHYDRATASE P PROTEIN"/>
    <property type="match status" value="1"/>
</dbReference>
<dbReference type="Pfam" id="PF00800">
    <property type="entry name" value="PDT"/>
    <property type="match status" value="1"/>
</dbReference>
<dbReference type="InterPro" id="IPR002912">
    <property type="entry name" value="ACT_dom"/>
</dbReference>
<dbReference type="GO" id="GO:0009094">
    <property type="term" value="P:L-phenylalanine biosynthetic process"/>
    <property type="evidence" value="ECO:0007669"/>
    <property type="project" value="UniProtKB-KW"/>
</dbReference>
<dbReference type="GO" id="GO:0004664">
    <property type="term" value="F:prephenate dehydratase activity"/>
    <property type="evidence" value="ECO:0007669"/>
    <property type="project" value="UniProtKB-EC"/>
</dbReference>
<comment type="caution">
    <text evidence="11">The sequence shown here is derived from an EMBL/GenBank/DDBJ whole genome shotgun (WGS) entry which is preliminary data.</text>
</comment>
<dbReference type="PANTHER" id="PTHR21022:SF19">
    <property type="entry name" value="PREPHENATE DEHYDRATASE-RELATED"/>
    <property type="match status" value="1"/>
</dbReference>
<evidence type="ECO:0000313" key="11">
    <source>
        <dbReference type="EMBL" id="GIM28849.1"/>
    </source>
</evidence>
<dbReference type="Proteomes" id="UP000679179">
    <property type="component" value="Unassembled WGS sequence"/>
</dbReference>
<keyword evidence="6" id="KW-0584">Phenylalanine biosynthesis</keyword>
<dbReference type="GO" id="GO:0005737">
    <property type="term" value="C:cytoplasm"/>
    <property type="evidence" value="ECO:0007669"/>
    <property type="project" value="TreeGrafter"/>
</dbReference>
<evidence type="ECO:0000256" key="4">
    <source>
        <dbReference type="ARBA" id="ARBA00022605"/>
    </source>
</evidence>
<sequence>MNKVATLGPTGTFTELAAKKYIQNVNMDAKIVFYPSITKVFNSIGRECELGIIPIENLLDGYVQPTLDLLSHTDLHIIYELVIPIQFAFVGNDLNMSDIKKIYAQFKTQGQCCRFLEQFTNAKIITTESNGESLEQVRKGTLGESAIIPRHMLDVGEKFTYNIENVTDSVDNETRFIILSKDAVSYDMNKDYKTSIVIVNTLNEPGVLSKILNEFSKRDINLTSIISRPTKSALGKYHFFIDIDGYYPEETNIKQAIDEISKRNVVKILGSYSLI</sequence>
<comment type="catalytic activity">
    <reaction evidence="8">
        <text>prephenate + H(+) = 3-phenylpyruvate + CO2 + H2O</text>
        <dbReference type="Rhea" id="RHEA:21648"/>
        <dbReference type="ChEBI" id="CHEBI:15377"/>
        <dbReference type="ChEBI" id="CHEBI:15378"/>
        <dbReference type="ChEBI" id="CHEBI:16526"/>
        <dbReference type="ChEBI" id="CHEBI:18005"/>
        <dbReference type="ChEBI" id="CHEBI:29934"/>
        <dbReference type="EC" id="4.2.1.51"/>
    </reaction>
</comment>
<evidence type="ECO:0000256" key="8">
    <source>
        <dbReference type="ARBA" id="ARBA00047848"/>
    </source>
</evidence>
<name>A0A919RZV9_9CLOT</name>
<protein>
    <recommendedName>
        <fullName evidence="3">Prephenate dehydratase</fullName>
        <ecNumber evidence="2">4.2.1.51</ecNumber>
    </recommendedName>
</protein>
<keyword evidence="4" id="KW-0028">Amino-acid biosynthesis</keyword>
<evidence type="ECO:0000256" key="6">
    <source>
        <dbReference type="ARBA" id="ARBA00023222"/>
    </source>
</evidence>
<evidence type="ECO:0000259" key="9">
    <source>
        <dbReference type="PROSITE" id="PS51171"/>
    </source>
</evidence>
<dbReference type="AlphaFoldDB" id="A0A919RZV9"/>
<accession>A0A919RZV9</accession>
<dbReference type="SUPFAM" id="SSF53850">
    <property type="entry name" value="Periplasmic binding protein-like II"/>
    <property type="match status" value="1"/>
</dbReference>
<keyword evidence="7" id="KW-0456">Lyase</keyword>
<dbReference type="Pfam" id="PF01842">
    <property type="entry name" value="ACT"/>
    <property type="match status" value="1"/>
</dbReference>
<feature type="domain" description="Prephenate dehydratase" evidence="9">
    <location>
        <begin position="3"/>
        <end position="181"/>
    </location>
</feature>
<dbReference type="Gene3D" id="3.40.190.10">
    <property type="entry name" value="Periplasmic binding protein-like II"/>
    <property type="match status" value="2"/>
</dbReference>
<evidence type="ECO:0000256" key="3">
    <source>
        <dbReference type="ARBA" id="ARBA00021872"/>
    </source>
</evidence>
<organism evidence="11 12">
    <name type="scientific">Clostridium polyendosporum</name>
    <dbReference type="NCBI Taxonomy" id="69208"/>
    <lineage>
        <taxon>Bacteria</taxon>
        <taxon>Bacillati</taxon>
        <taxon>Bacillota</taxon>
        <taxon>Clostridia</taxon>
        <taxon>Eubacteriales</taxon>
        <taxon>Clostridiaceae</taxon>
        <taxon>Clostridium</taxon>
    </lineage>
</organism>